<dbReference type="Pfam" id="PF00501">
    <property type="entry name" value="AMP-binding"/>
    <property type="match status" value="1"/>
</dbReference>
<dbReference type="PROSITE" id="PS00455">
    <property type="entry name" value="AMP_BINDING"/>
    <property type="match status" value="1"/>
</dbReference>
<dbReference type="Pfam" id="PF13193">
    <property type="entry name" value="AMP-binding_C"/>
    <property type="match status" value="1"/>
</dbReference>
<dbReference type="AlphaFoldDB" id="A0A516RIF7"/>
<dbReference type="PROSITE" id="PS50075">
    <property type="entry name" value="CARRIER"/>
    <property type="match status" value="1"/>
</dbReference>
<dbReference type="FunFam" id="1.10.1200.10:FF:000016">
    <property type="entry name" value="Non-ribosomal peptide synthase"/>
    <property type="match status" value="1"/>
</dbReference>
<dbReference type="Proteomes" id="UP000316806">
    <property type="component" value="Chromosome"/>
</dbReference>
<dbReference type="Gene3D" id="3.40.50.980">
    <property type="match status" value="2"/>
</dbReference>
<dbReference type="InterPro" id="IPR025110">
    <property type="entry name" value="AMP-bd_C"/>
</dbReference>
<dbReference type="PANTHER" id="PTHR45527:SF1">
    <property type="entry name" value="FATTY ACID SYNTHASE"/>
    <property type="match status" value="1"/>
</dbReference>
<dbReference type="Gene3D" id="1.10.1200.10">
    <property type="entry name" value="ACP-like"/>
    <property type="match status" value="1"/>
</dbReference>
<dbReference type="GO" id="GO:0044550">
    <property type="term" value="P:secondary metabolite biosynthetic process"/>
    <property type="evidence" value="ECO:0007669"/>
    <property type="project" value="TreeGrafter"/>
</dbReference>
<dbReference type="InterPro" id="IPR000873">
    <property type="entry name" value="AMP-dep_synth/lig_dom"/>
</dbReference>
<keyword evidence="3" id="KW-0596">Phosphopantetheine</keyword>
<dbReference type="InterPro" id="IPR045851">
    <property type="entry name" value="AMP-bd_C_sf"/>
</dbReference>
<dbReference type="FunFam" id="3.40.50.980:FF:000001">
    <property type="entry name" value="Non-ribosomal peptide synthetase"/>
    <property type="match status" value="1"/>
</dbReference>
<dbReference type="SMART" id="SM00823">
    <property type="entry name" value="PKS_PP"/>
    <property type="match status" value="1"/>
</dbReference>
<dbReference type="PANTHER" id="PTHR45527">
    <property type="entry name" value="NONRIBOSOMAL PEPTIDE SYNTHETASE"/>
    <property type="match status" value="1"/>
</dbReference>
<dbReference type="Pfam" id="PF00550">
    <property type="entry name" value="PP-binding"/>
    <property type="match status" value="1"/>
</dbReference>
<name>A0A516RIF7_STRST</name>
<organism evidence="6 7">
    <name type="scientific">Streptomyces spectabilis</name>
    <dbReference type="NCBI Taxonomy" id="68270"/>
    <lineage>
        <taxon>Bacteria</taxon>
        <taxon>Bacillati</taxon>
        <taxon>Actinomycetota</taxon>
        <taxon>Actinomycetes</taxon>
        <taxon>Kitasatosporales</taxon>
        <taxon>Streptomycetaceae</taxon>
        <taxon>Streptomyces</taxon>
    </lineage>
</organism>
<dbReference type="Gene3D" id="3.30.300.30">
    <property type="match status" value="1"/>
</dbReference>
<protein>
    <submittedName>
        <fullName evidence="6">Amino acid adenylation domain-containing protein</fullName>
    </submittedName>
</protein>
<dbReference type="GO" id="GO:0031177">
    <property type="term" value="F:phosphopantetheine binding"/>
    <property type="evidence" value="ECO:0007669"/>
    <property type="project" value="InterPro"/>
</dbReference>
<dbReference type="InterPro" id="IPR036736">
    <property type="entry name" value="ACP-like_sf"/>
</dbReference>
<keyword evidence="4" id="KW-0597">Phosphoprotein</keyword>
<dbReference type="InterPro" id="IPR020845">
    <property type="entry name" value="AMP-binding_CS"/>
</dbReference>
<dbReference type="InterPro" id="IPR010071">
    <property type="entry name" value="AA_adenyl_dom"/>
</dbReference>
<evidence type="ECO:0000256" key="3">
    <source>
        <dbReference type="ARBA" id="ARBA00022450"/>
    </source>
</evidence>
<feature type="domain" description="Carrier" evidence="5">
    <location>
        <begin position="523"/>
        <end position="598"/>
    </location>
</feature>
<dbReference type="Gene3D" id="2.30.38.10">
    <property type="entry name" value="Luciferase, Domain 3"/>
    <property type="match status" value="1"/>
</dbReference>
<gene>
    <name evidence="6" type="ORF">FH965_36800</name>
</gene>
<dbReference type="GO" id="GO:0043041">
    <property type="term" value="P:amino acid activation for nonribosomal peptide biosynthetic process"/>
    <property type="evidence" value="ECO:0007669"/>
    <property type="project" value="TreeGrafter"/>
</dbReference>
<dbReference type="InterPro" id="IPR020806">
    <property type="entry name" value="PKS_PP-bd"/>
</dbReference>
<dbReference type="RefSeq" id="WP_144322645.1">
    <property type="nucleotide sequence ID" value="NZ_CP040916.1"/>
</dbReference>
<dbReference type="SUPFAM" id="SSF56801">
    <property type="entry name" value="Acetyl-CoA synthetase-like"/>
    <property type="match status" value="1"/>
</dbReference>
<dbReference type="GO" id="GO:0017000">
    <property type="term" value="P:antibiotic biosynthetic process"/>
    <property type="evidence" value="ECO:0007669"/>
    <property type="project" value="UniProtKB-ARBA"/>
</dbReference>
<evidence type="ECO:0000256" key="2">
    <source>
        <dbReference type="ARBA" id="ARBA00006432"/>
    </source>
</evidence>
<evidence type="ECO:0000256" key="4">
    <source>
        <dbReference type="ARBA" id="ARBA00022553"/>
    </source>
</evidence>
<dbReference type="SUPFAM" id="SSF47336">
    <property type="entry name" value="ACP-like"/>
    <property type="match status" value="1"/>
</dbReference>
<dbReference type="GO" id="GO:0072330">
    <property type="term" value="P:monocarboxylic acid biosynthetic process"/>
    <property type="evidence" value="ECO:0007669"/>
    <property type="project" value="UniProtKB-ARBA"/>
</dbReference>
<proteinExistence type="inferred from homology"/>
<comment type="similarity">
    <text evidence="2">Belongs to the ATP-dependent AMP-binding enzyme family.</text>
</comment>
<evidence type="ECO:0000259" key="5">
    <source>
        <dbReference type="PROSITE" id="PS50075"/>
    </source>
</evidence>
<evidence type="ECO:0000313" key="7">
    <source>
        <dbReference type="Proteomes" id="UP000316806"/>
    </source>
</evidence>
<dbReference type="NCBIfam" id="TIGR01733">
    <property type="entry name" value="AA-adenyl-dom"/>
    <property type="match status" value="1"/>
</dbReference>
<sequence>MAQEQQAAPSRSARTVLEGFDVWATKAPDEPAVISDGTALSYRQLDEEAEALARDLRALGCGPETVVGLCVTRGTGLAVAVLGVVKAGAAYLPLDPAHPAARSRTVLADAGARLVVTDRSVSAGLDAEGWGRTPVYELDGERPAPTVTDPGAGPAGEADQLLYVIYTSGSTGRPKGIAMQSGPQITLLDWCREHYAERPVALQYFPVTADVAFLELMSTWWLGGCAVVATEPERYDIEALAALIARHAVSKVLLPVVALDELARHSRSAPDQVATLRELITTGDRQVITPAVRDLCDQHPEMFLDNHYGSTEVNVVTAPRLTAPAAEWPDHPLTGRPMSGARIYVLDANLSPVPPNVQGEIYVGGGPPARGYAGRPGLTAAAFLPDPHSAEPGARMYRTGDLGRWRPGGVLEYLGRVDFQLKLHGYRIEPGEIESLLRERADVERAAVLRIGEGQDAYLAAYLIADGEPPTPSELREYLGLRLPAPMVPSTYVFLPEFPLTDTGKVDRKALPLPDGGGAQWVAPRDETERAAAEVLAQVLGRDRIGVTDDFFRQGGHSLLVTQVVHRLRAALGVQLPMRAVFEGPTAAALAKEVRRLREERG</sequence>
<evidence type="ECO:0000256" key="1">
    <source>
        <dbReference type="ARBA" id="ARBA00001957"/>
    </source>
</evidence>
<comment type="cofactor">
    <cofactor evidence="1">
        <name>pantetheine 4'-phosphate</name>
        <dbReference type="ChEBI" id="CHEBI:47942"/>
    </cofactor>
</comment>
<dbReference type="GO" id="GO:0005737">
    <property type="term" value="C:cytoplasm"/>
    <property type="evidence" value="ECO:0007669"/>
    <property type="project" value="TreeGrafter"/>
</dbReference>
<dbReference type="EMBL" id="CP040916">
    <property type="protein sequence ID" value="QDQ15441.1"/>
    <property type="molecule type" value="Genomic_DNA"/>
</dbReference>
<evidence type="ECO:0000313" key="6">
    <source>
        <dbReference type="EMBL" id="QDQ15441.1"/>
    </source>
</evidence>
<dbReference type="InterPro" id="IPR009081">
    <property type="entry name" value="PP-bd_ACP"/>
</dbReference>
<reference evidence="6 7" key="1">
    <citation type="journal article" date="2019" name="J. Ind. Microbiol. Biotechnol.">
        <title>The complete genomic sequence of Streptomyces spectabilis NRRL-2792 and identification of secondary metabolite biosynthetic gene clusters.</title>
        <authorList>
            <person name="Sinha A."/>
            <person name="Phillips-Salemka S."/>
            <person name="Niraula T.A."/>
            <person name="Short K.A."/>
            <person name="Niraula N.P."/>
        </authorList>
    </citation>
    <scope>NUCLEOTIDE SEQUENCE [LARGE SCALE GENOMIC DNA]</scope>
    <source>
        <strain evidence="6 7">NRRL 2792</strain>
    </source>
</reference>
<accession>A0A516RIF7</accession>